<evidence type="ECO:0000256" key="6">
    <source>
        <dbReference type="ARBA" id="ARBA00084097"/>
    </source>
</evidence>
<keyword evidence="9" id="KW-0812">Transmembrane</keyword>
<name>A0A0L7KTC2_OPEBR</name>
<dbReference type="PANTHER" id="PTHR11686">
    <property type="entry name" value="GAMMA GLUTAMYL TRANSPEPTIDASE"/>
    <property type="match status" value="1"/>
</dbReference>
<dbReference type="AlphaFoldDB" id="A0A0L7KTC2"/>
<keyword evidence="6" id="KW-0800">Toxin</keyword>
<evidence type="ECO:0000256" key="3">
    <source>
        <dbReference type="ARBA" id="ARBA00022801"/>
    </source>
</evidence>
<dbReference type="GO" id="GO:0005886">
    <property type="term" value="C:plasma membrane"/>
    <property type="evidence" value="ECO:0007669"/>
    <property type="project" value="TreeGrafter"/>
</dbReference>
<evidence type="ECO:0000256" key="4">
    <source>
        <dbReference type="ARBA" id="ARBA00023180"/>
    </source>
</evidence>
<dbReference type="PANTHER" id="PTHR11686:SF9">
    <property type="entry name" value="RE13973P"/>
    <property type="match status" value="1"/>
</dbReference>
<keyword evidence="4" id="KW-0325">Glycoprotein</keyword>
<evidence type="ECO:0000313" key="10">
    <source>
        <dbReference type="EMBL" id="KOB66355.1"/>
    </source>
</evidence>
<feature type="transmembrane region" description="Helical" evidence="9">
    <location>
        <begin position="21"/>
        <end position="40"/>
    </location>
</feature>
<keyword evidence="6" id="KW-1202">Platelet aggregation activating toxin</keyword>
<dbReference type="InterPro" id="IPR043137">
    <property type="entry name" value="GGT_ssub_C"/>
</dbReference>
<keyword evidence="9" id="KW-1133">Transmembrane helix</keyword>
<dbReference type="GO" id="GO:0016746">
    <property type="term" value="F:acyltransferase activity"/>
    <property type="evidence" value="ECO:0007669"/>
    <property type="project" value="UniProtKB-KW"/>
</dbReference>
<evidence type="ECO:0000256" key="1">
    <source>
        <dbReference type="ARBA" id="ARBA00022670"/>
    </source>
</evidence>
<accession>A0A0L7KTC2</accession>
<dbReference type="PRINTS" id="PR01210">
    <property type="entry name" value="GGTRANSPTASE"/>
</dbReference>
<organism evidence="10 11">
    <name type="scientific">Operophtera brumata</name>
    <name type="common">Winter moth</name>
    <name type="synonym">Phalaena brumata</name>
    <dbReference type="NCBI Taxonomy" id="104452"/>
    <lineage>
        <taxon>Eukaryota</taxon>
        <taxon>Metazoa</taxon>
        <taxon>Ecdysozoa</taxon>
        <taxon>Arthropoda</taxon>
        <taxon>Hexapoda</taxon>
        <taxon>Insecta</taxon>
        <taxon>Pterygota</taxon>
        <taxon>Neoptera</taxon>
        <taxon>Endopterygota</taxon>
        <taxon>Lepidoptera</taxon>
        <taxon>Glossata</taxon>
        <taxon>Ditrysia</taxon>
        <taxon>Geometroidea</taxon>
        <taxon>Geometridae</taxon>
        <taxon>Larentiinae</taxon>
        <taxon>Operophtera</taxon>
    </lineage>
</organism>
<feature type="binding site" evidence="8">
    <location>
        <position position="510"/>
    </location>
    <ligand>
        <name>L-glutamate</name>
        <dbReference type="ChEBI" id="CHEBI:29985"/>
    </ligand>
</feature>
<evidence type="ECO:0000256" key="9">
    <source>
        <dbReference type="SAM" id="Phobius"/>
    </source>
</evidence>
<keyword evidence="2" id="KW-0808">Transferase</keyword>
<feature type="binding site" evidence="8">
    <location>
        <begin position="487"/>
        <end position="488"/>
    </location>
    <ligand>
        <name>L-glutamate</name>
        <dbReference type="ChEBI" id="CHEBI:29985"/>
    </ligand>
</feature>
<keyword evidence="3" id="KW-0378">Hydrolase</keyword>
<dbReference type="GO" id="GO:0006751">
    <property type="term" value="P:glutathione catabolic process"/>
    <property type="evidence" value="ECO:0007669"/>
    <property type="project" value="InterPro"/>
</dbReference>
<dbReference type="GO" id="GO:0036374">
    <property type="term" value="F:glutathione hydrolase activity"/>
    <property type="evidence" value="ECO:0007669"/>
    <property type="project" value="InterPro"/>
</dbReference>
<evidence type="ECO:0000256" key="7">
    <source>
        <dbReference type="PIRSR" id="PIRSR600101-1"/>
    </source>
</evidence>
<keyword evidence="6" id="KW-1199">Hemostasis impairing toxin</keyword>
<gene>
    <name evidence="10" type="ORF">OBRU01_21320</name>
</gene>
<dbReference type="FunFam" id="1.10.246.130:FF:000005">
    <property type="entry name" value="Gamma-glutamyltranspeptidase 1, putative"/>
    <property type="match status" value="1"/>
</dbReference>
<dbReference type="InterPro" id="IPR029055">
    <property type="entry name" value="Ntn_hydrolases_N"/>
</dbReference>
<comment type="caution">
    <text evidence="10">The sequence shown here is derived from an EMBL/GenBank/DDBJ whole genome shotgun (WGS) entry which is preliminary data.</text>
</comment>
<dbReference type="Proteomes" id="UP000037510">
    <property type="component" value="Unassembled WGS sequence"/>
</dbReference>
<evidence type="ECO:0000313" key="11">
    <source>
        <dbReference type="Proteomes" id="UP000037510"/>
    </source>
</evidence>
<evidence type="ECO:0000256" key="2">
    <source>
        <dbReference type="ARBA" id="ARBA00022679"/>
    </source>
</evidence>
<evidence type="ECO:0000256" key="5">
    <source>
        <dbReference type="ARBA" id="ARBA00023315"/>
    </source>
</evidence>
<keyword evidence="1" id="KW-0645">Protease</keyword>
<dbReference type="InterPro" id="IPR043138">
    <property type="entry name" value="GGT_lsub"/>
</dbReference>
<dbReference type="Pfam" id="PF01019">
    <property type="entry name" value="G_glu_transpept"/>
    <property type="match status" value="1"/>
</dbReference>
<dbReference type="FunFam" id="3.60.20.40:FF:000001">
    <property type="entry name" value="Gamma-glutamyltranspeptidase 1"/>
    <property type="match status" value="1"/>
</dbReference>
<feature type="binding site" evidence="8">
    <location>
        <position position="137"/>
    </location>
    <ligand>
        <name>L-glutamate</name>
        <dbReference type="ChEBI" id="CHEBI:29985"/>
    </ligand>
</feature>
<dbReference type="EMBL" id="JTDY01006025">
    <property type="protein sequence ID" value="KOB66355.1"/>
    <property type="molecule type" value="Genomic_DNA"/>
</dbReference>
<evidence type="ECO:0000256" key="8">
    <source>
        <dbReference type="PIRSR" id="PIRSR600101-2"/>
    </source>
</evidence>
<dbReference type="STRING" id="104452.A0A0L7KTC2"/>
<keyword evidence="11" id="KW-1185">Reference proteome</keyword>
<dbReference type="InterPro" id="IPR000101">
    <property type="entry name" value="GGT_peptidase"/>
</dbReference>
<keyword evidence="5" id="KW-0012">Acyltransferase</keyword>
<sequence>MLGKLVLWIKWTIFNIHRVDTIVIIFVSLATLVIALTLSLESIYFCPGDLPDPTEPLKPSASRLQVFQRAAVNSADATLCSEIGKNILMNNGSAVDSAIATMFCNGLLNQQSMGLGGGFFMTVYVKEKEKAYSIIARETAPAAATYDMFNGTFDKSHKSPLSVAVPGELRGMWAAHLRWGQLPWKNLVAPTIDICKKGFEISKVMHGSLHTASLESLKNDALLNKMYIDPITGTFYEPATIVKPSEALCRTLTRIAEKGGDELYNGSLSVDFLKDLHRVGSIITAEDLNNYQVRITEPLAVPLGNGDTLYTPPPPSSGVILGSILNILSGYRFNPISINTTEDKILTYHRILEAFKYSFATRTKLGDPDFLDLNELIRKVTSPEYGNEIRLRINDTMASNDTATYGTEEYSQADSGTAHLSIVAPNGDAVSVTSSINFYFGAGFSTLSTGIVMNNVMDDFSSPGITNYFGLSPSPANFIAPGKRPLSSMNPSIIVDRKGNVKMVIGASGGTKITTSVAQVAMRVLWFGQTLKEAVDEARIHHQLYPMNAEYQFGITDDIVSGLRRKGHGMSRYPGRGSTMCALFRNRTGIFANADFRKGGEVAGMD</sequence>
<reference evidence="10 11" key="1">
    <citation type="journal article" date="2015" name="Genome Biol. Evol.">
        <title>The genome of winter moth (Operophtera brumata) provides a genomic perspective on sexual dimorphism and phenology.</title>
        <authorList>
            <person name="Derks M.F."/>
            <person name="Smit S."/>
            <person name="Salis L."/>
            <person name="Schijlen E."/>
            <person name="Bossers A."/>
            <person name="Mateman C."/>
            <person name="Pijl A.S."/>
            <person name="de Ridder D."/>
            <person name="Groenen M.A."/>
            <person name="Visser M.E."/>
            <person name="Megens H.J."/>
        </authorList>
    </citation>
    <scope>NUCLEOTIDE SEQUENCE [LARGE SCALE GENOMIC DNA]</scope>
    <source>
        <strain evidence="10">WM2013NL</strain>
        <tissue evidence="10">Head and thorax</tissue>
    </source>
</reference>
<proteinExistence type="predicted"/>
<feature type="active site" description="Nucleophile" evidence="7">
    <location>
        <position position="417"/>
    </location>
</feature>
<dbReference type="Gene3D" id="3.60.20.40">
    <property type="match status" value="1"/>
</dbReference>
<feature type="binding site" evidence="8">
    <location>
        <position position="459"/>
    </location>
    <ligand>
        <name>L-glutamate</name>
        <dbReference type="ChEBI" id="CHEBI:29985"/>
    </ligand>
</feature>
<protein>
    <submittedName>
        <fullName evidence="10">Putative gamma glutamyl transpeptidase</fullName>
    </submittedName>
</protein>
<feature type="binding site" evidence="8">
    <location>
        <begin position="435"/>
        <end position="437"/>
    </location>
    <ligand>
        <name>L-glutamate</name>
        <dbReference type="ChEBI" id="CHEBI:29985"/>
    </ligand>
</feature>
<dbReference type="SUPFAM" id="SSF56235">
    <property type="entry name" value="N-terminal nucleophile aminohydrolases (Ntn hydrolases)"/>
    <property type="match status" value="1"/>
</dbReference>
<keyword evidence="9" id="KW-0472">Membrane</keyword>
<dbReference type="GO" id="GO:0006508">
    <property type="term" value="P:proteolysis"/>
    <property type="evidence" value="ECO:0007669"/>
    <property type="project" value="UniProtKB-KW"/>
</dbReference>
<dbReference type="Gene3D" id="1.10.246.130">
    <property type="match status" value="1"/>
</dbReference>